<sequence>QLVTMRPFNFLRSIRQNWFFFCTILLLGADIAGIVIFTRKLNEYRPAAMSYNGYDSRNYDYLRDFRMAAFIISRCSVSLINEIFLTTYGFVYTNTIVGTFLFQQWIYYPLVILLTGLGCWFGRPFHPNGVVIDWSWLTLPLGIRGACDLLVTIILWYLLFRTKDFRDRKPNCLTANVEELASGTRPIARNIVTWRGIKRRRGMRSIRARIPKAISSLTYNALFRRVLPVETRRQVLVQHLFSLAAIALLITRTVIELQKASDNLPSRTLVEPCRGTPGFNPDNNHTLYVRLPHLRGVVESTRLITSPYIVNVSATYQCNMGETVTIEDCTQGTIQTRADESRLIDWYLTYQCPNTVVRGGGLSIRQRLCSLAGYQYNIQLLQAPGNVTNRATNSGSILDDRLPGIWMVDSNPGREILTPYLTPPMEPEPGWHKVFDTHVAQRKFIVSSPIWDAIMGSDPTYETIVFFPGSQHTRERNEISNLTASATGFIHSPEYLDTSRETPRDLLRQGVRGPSNLCDTVEEYRITSSFDMLASIGGLLALLQGIHVFIFGRPLFWGMFGGKIISPFGLAGQFATRGFKRRLQERYQTQDTLGDGGNQTETRIDMTQFLLDYVIDMGPASPRAEKASIDSESDSEDEAKHTRIQSMEDMELGAATNREGIAMYSRECVPVV</sequence>
<evidence type="ECO:0000313" key="4">
    <source>
        <dbReference type="Proteomes" id="UP000663831"/>
    </source>
</evidence>
<name>A0A8H3BWQ6_9AGAM</name>
<feature type="non-terminal residue" evidence="3">
    <location>
        <position position="1"/>
    </location>
</feature>
<feature type="transmembrane region" description="Helical" evidence="2">
    <location>
        <begin position="105"/>
        <end position="123"/>
    </location>
</feature>
<protein>
    <submittedName>
        <fullName evidence="3">Uncharacterized protein</fullName>
    </submittedName>
</protein>
<dbReference type="EMBL" id="CAJMWV010002582">
    <property type="protein sequence ID" value="CAE6466268.1"/>
    <property type="molecule type" value="Genomic_DNA"/>
</dbReference>
<feature type="transmembrane region" description="Helical" evidence="2">
    <location>
        <begin position="143"/>
        <end position="160"/>
    </location>
</feature>
<dbReference type="AlphaFoldDB" id="A0A8H3BWQ6"/>
<organism evidence="3 4">
    <name type="scientific">Rhizoctonia solani</name>
    <dbReference type="NCBI Taxonomy" id="456999"/>
    <lineage>
        <taxon>Eukaryota</taxon>
        <taxon>Fungi</taxon>
        <taxon>Dikarya</taxon>
        <taxon>Basidiomycota</taxon>
        <taxon>Agaricomycotina</taxon>
        <taxon>Agaricomycetes</taxon>
        <taxon>Cantharellales</taxon>
        <taxon>Ceratobasidiaceae</taxon>
        <taxon>Rhizoctonia</taxon>
    </lineage>
</organism>
<feature type="transmembrane region" description="Helical" evidence="2">
    <location>
        <begin position="532"/>
        <end position="550"/>
    </location>
</feature>
<feature type="transmembrane region" description="Helical" evidence="2">
    <location>
        <begin position="18"/>
        <end position="37"/>
    </location>
</feature>
<evidence type="ECO:0000256" key="2">
    <source>
        <dbReference type="SAM" id="Phobius"/>
    </source>
</evidence>
<accession>A0A8H3BWQ6</accession>
<feature type="region of interest" description="Disordered" evidence="1">
    <location>
        <begin position="624"/>
        <end position="644"/>
    </location>
</feature>
<dbReference type="Proteomes" id="UP000663831">
    <property type="component" value="Unassembled WGS sequence"/>
</dbReference>
<feature type="transmembrane region" description="Helical" evidence="2">
    <location>
        <begin position="67"/>
        <end position="93"/>
    </location>
</feature>
<evidence type="ECO:0000256" key="1">
    <source>
        <dbReference type="SAM" id="MobiDB-lite"/>
    </source>
</evidence>
<proteinExistence type="predicted"/>
<reference evidence="3" key="1">
    <citation type="submission" date="2021-01" db="EMBL/GenBank/DDBJ databases">
        <authorList>
            <person name="Kaushik A."/>
        </authorList>
    </citation>
    <scope>NUCLEOTIDE SEQUENCE</scope>
    <source>
        <strain evidence="3">AG3-1AP</strain>
    </source>
</reference>
<keyword evidence="2" id="KW-0812">Transmembrane</keyword>
<keyword evidence="2" id="KW-0472">Membrane</keyword>
<gene>
    <name evidence="3" type="ORF">RDB_LOCUS81245</name>
</gene>
<keyword evidence="2" id="KW-1133">Transmembrane helix</keyword>
<evidence type="ECO:0000313" key="3">
    <source>
        <dbReference type="EMBL" id="CAE6466268.1"/>
    </source>
</evidence>
<comment type="caution">
    <text evidence="3">The sequence shown here is derived from an EMBL/GenBank/DDBJ whole genome shotgun (WGS) entry which is preliminary data.</text>
</comment>